<keyword evidence="2" id="KW-1185">Reference proteome</keyword>
<keyword evidence="1" id="KW-0378">Hydrolase</keyword>
<dbReference type="RefSeq" id="WP_380720845.1">
    <property type="nucleotide sequence ID" value="NZ_JBHTLK010000017.1"/>
</dbReference>
<dbReference type="Proteomes" id="UP001597168">
    <property type="component" value="Unassembled WGS sequence"/>
</dbReference>
<dbReference type="GO" id="GO:0016403">
    <property type="term" value="F:dimethylargininase activity"/>
    <property type="evidence" value="ECO:0007669"/>
    <property type="project" value="UniProtKB-EC"/>
</dbReference>
<gene>
    <name evidence="1" type="primary">ddaH</name>
    <name evidence="1" type="ORF">ACFQ3T_06070</name>
</gene>
<protein>
    <submittedName>
        <fullName evidence="1">Dimethylargininase</fullName>
        <ecNumber evidence="1">3.5.3.18</ecNumber>
    </submittedName>
</protein>
<evidence type="ECO:0000313" key="1">
    <source>
        <dbReference type="EMBL" id="MFD1146681.1"/>
    </source>
</evidence>
<dbReference type="EMBL" id="JBHTLK010000017">
    <property type="protein sequence ID" value="MFD1146681.1"/>
    <property type="molecule type" value="Genomic_DNA"/>
</dbReference>
<dbReference type="SUPFAM" id="SSF55909">
    <property type="entry name" value="Pentein"/>
    <property type="match status" value="1"/>
</dbReference>
<reference evidence="2" key="1">
    <citation type="journal article" date="2019" name="Int. J. Syst. Evol. Microbiol.">
        <title>The Global Catalogue of Microorganisms (GCM) 10K type strain sequencing project: providing services to taxonomists for standard genome sequencing and annotation.</title>
        <authorList>
            <consortium name="The Broad Institute Genomics Platform"/>
            <consortium name="The Broad Institute Genome Sequencing Center for Infectious Disease"/>
            <person name="Wu L."/>
            <person name="Ma J."/>
        </authorList>
    </citation>
    <scope>NUCLEOTIDE SEQUENCE [LARGE SCALE GENOMIC DNA]</scope>
    <source>
        <strain evidence="2">CCUG 60214</strain>
    </source>
</reference>
<comment type="caution">
    <text evidence="1">The sequence shown here is derived from an EMBL/GenBank/DDBJ whole genome shotgun (WGS) entry which is preliminary data.</text>
</comment>
<organism evidence="1 2">
    <name type="scientific">Saccharothrix hoggarensis</name>
    <dbReference type="NCBI Taxonomy" id="913853"/>
    <lineage>
        <taxon>Bacteria</taxon>
        <taxon>Bacillati</taxon>
        <taxon>Actinomycetota</taxon>
        <taxon>Actinomycetes</taxon>
        <taxon>Pseudonocardiales</taxon>
        <taxon>Pseudonocardiaceae</taxon>
        <taxon>Saccharothrix</taxon>
    </lineage>
</organism>
<dbReference type="Pfam" id="PF19420">
    <property type="entry name" value="DDAH_eukar"/>
    <property type="match status" value="1"/>
</dbReference>
<evidence type="ECO:0000313" key="2">
    <source>
        <dbReference type="Proteomes" id="UP001597168"/>
    </source>
</evidence>
<dbReference type="EC" id="3.5.3.18" evidence="1"/>
<sequence>MPQQTRRRVARPRRYLMCRPEHFDVTYSINPWMRPEKPTDTGIAVLQWERLRNLYLGLGHQVELIDPIPGLPDMVFAANGATVVDGRVLSARFRHEQRVPEGPAYLKWFADRGYTTRDAEFVNEGEGDYLVVGSRVLAGTGFRTDRRSHAEAAEFFGREVVPLELVDPRFYHLDTALAVLDDDEVMYYPAAFSAESREALRALYPDAVLADDHDAEVFGLNAVSDGKHVLLAQEAVGLADELVRRGFSPIGVDLSELLKSGGSAKCCTLELRGGPGQ</sequence>
<name>A0ABW3QPL8_9PSEU</name>
<accession>A0ABW3QPL8</accession>
<dbReference type="Gene3D" id="3.75.10.10">
    <property type="entry name" value="L-arginine/glycine Amidinotransferase, Chain A"/>
    <property type="match status" value="1"/>
</dbReference>
<dbReference type="NCBIfam" id="NF045659">
    <property type="entry name" value="DiMArgaseDdahMtb"/>
    <property type="match status" value="1"/>
</dbReference>
<proteinExistence type="predicted"/>